<evidence type="ECO:0000313" key="1">
    <source>
        <dbReference type="EMBL" id="CAH1990292.1"/>
    </source>
</evidence>
<dbReference type="AlphaFoldDB" id="A0A9P0PMX8"/>
<protein>
    <submittedName>
        <fullName evidence="1">Uncharacterized protein</fullName>
    </submittedName>
</protein>
<proteinExistence type="predicted"/>
<dbReference type="Proteomes" id="UP001152888">
    <property type="component" value="Unassembled WGS sequence"/>
</dbReference>
<reference evidence="1" key="1">
    <citation type="submission" date="2022-03" db="EMBL/GenBank/DDBJ databases">
        <authorList>
            <person name="Sayadi A."/>
        </authorList>
    </citation>
    <scope>NUCLEOTIDE SEQUENCE</scope>
</reference>
<organism evidence="1 2">
    <name type="scientific">Acanthoscelides obtectus</name>
    <name type="common">Bean weevil</name>
    <name type="synonym">Bruchus obtectus</name>
    <dbReference type="NCBI Taxonomy" id="200917"/>
    <lineage>
        <taxon>Eukaryota</taxon>
        <taxon>Metazoa</taxon>
        <taxon>Ecdysozoa</taxon>
        <taxon>Arthropoda</taxon>
        <taxon>Hexapoda</taxon>
        <taxon>Insecta</taxon>
        <taxon>Pterygota</taxon>
        <taxon>Neoptera</taxon>
        <taxon>Endopterygota</taxon>
        <taxon>Coleoptera</taxon>
        <taxon>Polyphaga</taxon>
        <taxon>Cucujiformia</taxon>
        <taxon>Chrysomeloidea</taxon>
        <taxon>Chrysomelidae</taxon>
        <taxon>Bruchinae</taxon>
        <taxon>Bruchini</taxon>
        <taxon>Acanthoscelides</taxon>
    </lineage>
</organism>
<keyword evidence="2" id="KW-1185">Reference proteome</keyword>
<dbReference type="EMBL" id="CAKOFQ010007083">
    <property type="protein sequence ID" value="CAH1990292.1"/>
    <property type="molecule type" value="Genomic_DNA"/>
</dbReference>
<gene>
    <name evidence="1" type="ORF">ACAOBT_LOCUS19566</name>
</gene>
<sequence>MGKKYHKRKKKASSSDSESESKDSAALILNYKNLIQKSVTQDLDLHYIIVNNAIAALYLDRRADGRVVVGHLRLWFLLTGNRHLSAGDWISQLIVLVAMLAARMTSGKSRRCCHVPRVVPHPRKFPECFDNVCTVVLENSKDLCRVHARLNVTEFKDQLFLHQCPPHVTPPEGN</sequence>
<name>A0A9P0PMX8_ACAOB</name>
<evidence type="ECO:0000313" key="2">
    <source>
        <dbReference type="Proteomes" id="UP001152888"/>
    </source>
</evidence>
<accession>A0A9P0PMX8</accession>
<comment type="caution">
    <text evidence="1">The sequence shown here is derived from an EMBL/GenBank/DDBJ whole genome shotgun (WGS) entry which is preliminary data.</text>
</comment>